<name>A0A1G8CS06_9MICO</name>
<feature type="transmembrane region" description="Helical" evidence="2">
    <location>
        <begin position="274"/>
        <end position="297"/>
    </location>
</feature>
<dbReference type="InterPro" id="IPR009597">
    <property type="entry name" value="DUF1206"/>
</dbReference>
<evidence type="ECO:0000256" key="1">
    <source>
        <dbReference type="SAM" id="MobiDB-lite"/>
    </source>
</evidence>
<dbReference type="Proteomes" id="UP000198822">
    <property type="component" value="Chromosome I"/>
</dbReference>
<accession>A0A1G8CS06</accession>
<feature type="domain" description="DUF1206" evidence="3">
    <location>
        <begin position="233"/>
        <end position="301"/>
    </location>
</feature>
<dbReference type="OrthoDB" id="4552598at2"/>
<dbReference type="Pfam" id="PF06724">
    <property type="entry name" value="DUF1206"/>
    <property type="match status" value="3"/>
</dbReference>
<organism evidence="4 5">
    <name type="scientific">Agrococcus jejuensis</name>
    <dbReference type="NCBI Taxonomy" id="399736"/>
    <lineage>
        <taxon>Bacteria</taxon>
        <taxon>Bacillati</taxon>
        <taxon>Actinomycetota</taxon>
        <taxon>Actinomycetes</taxon>
        <taxon>Micrococcales</taxon>
        <taxon>Microbacteriaceae</taxon>
        <taxon>Agrococcus</taxon>
    </lineage>
</organism>
<evidence type="ECO:0000256" key="2">
    <source>
        <dbReference type="SAM" id="Phobius"/>
    </source>
</evidence>
<feature type="transmembrane region" description="Helical" evidence="2">
    <location>
        <begin position="227"/>
        <end position="254"/>
    </location>
</feature>
<feature type="domain" description="DUF1206" evidence="3">
    <location>
        <begin position="64"/>
        <end position="130"/>
    </location>
</feature>
<feature type="transmembrane region" description="Helical" evidence="2">
    <location>
        <begin position="148"/>
        <end position="165"/>
    </location>
</feature>
<keyword evidence="2" id="KW-1133">Transmembrane helix</keyword>
<proteinExistence type="predicted"/>
<feature type="transmembrane region" description="Helical" evidence="2">
    <location>
        <begin position="185"/>
        <end position="206"/>
    </location>
</feature>
<evidence type="ECO:0000259" key="3">
    <source>
        <dbReference type="Pfam" id="PF06724"/>
    </source>
</evidence>
<keyword evidence="2" id="KW-0472">Membrane</keyword>
<dbReference type="AlphaFoldDB" id="A0A1G8CS06"/>
<evidence type="ECO:0000313" key="4">
    <source>
        <dbReference type="EMBL" id="SDH47949.1"/>
    </source>
</evidence>
<feature type="transmembrane region" description="Helical" evidence="2">
    <location>
        <begin position="60"/>
        <end position="86"/>
    </location>
</feature>
<dbReference type="EMBL" id="LT629695">
    <property type="protein sequence ID" value="SDH47949.1"/>
    <property type="molecule type" value="Genomic_DNA"/>
</dbReference>
<keyword evidence="2" id="KW-0812">Transmembrane</keyword>
<reference evidence="5" key="1">
    <citation type="submission" date="2016-10" db="EMBL/GenBank/DDBJ databases">
        <authorList>
            <person name="Varghese N."/>
            <person name="Submissions S."/>
        </authorList>
    </citation>
    <scope>NUCLEOTIDE SEQUENCE [LARGE SCALE GENOMIC DNA]</scope>
    <source>
        <strain evidence="5">DSM 22002</strain>
    </source>
</reference>
<evidence type="ECO:0000313" key="5">
    <source>
        <dbReference type="Proteomes" id="UP000198822"/>
    </source>
</evidence>
<keyword evidence="5" id="KW-1185">Reference proteome</keyword>
<protein>
    <recommendedName>
        <fullName evidence="3">DUF1206 domain-containing protein</fullName>
    </recommendedName>
</protein>
<feature type="region of interest" description="Disordered" evidence="1">
    <location>
        <begin position="32"/>
        <end position="52"/>
    </location>
</feature>
<gene>
    <name evidence="4" type="ORF">SAMN04489720_1383</name>
</gene>
<dbReference type="STRING" id="399736.SAMN04489720_1383"/>
<sequence>MRYAGALGGATPRRIRRSVASVEHMVDRHDVRRASDAAKGAADDAERHASRLERSRGMRVAARVGHVANGIVHLALAGIVVAVAVGAGGGSADQGGAMQALASTPAGVGALWAVAIAMLALAAFAVLEGIAQRASDGAKALAKGIGKAIAYGAVAVTGIRTALGGGSDGDQQAQSATGQLMAQPLGQVLVGIVGVGILAIGIAFVVMGVRRSFEKHISPPASARRAAMALGVVGYVAKGVAIAVVGVLFVAAAIAHDPSQAGGLDDALKSLQQLPFGVVLLLVVGLGIGAYGVFSIARGVWASKR</sequence>
<feature type="domain" description="DUF1206" evidence="3">
    <location>
        <begin position="145"/>
        <end position="211"/>
    </location>
</feature>
<feature type="transmembrane region" description="Helical" evidence="2">
    <location>
        <begin position="106"/>
        <end position="127"/>
    </location>
</feature>